<dbReference type="EMBL" id="WTXG01000054">
    <property type="protein sequence ID" value="KAI0295831.1"/>
    <property type="molecule type" value="Genomic_DNA"/>
</dbReference>
<evidence type="ECO:0000313" key="2">
    <source>
        <dbReference type="EMBL" id="KAI0295831.1"/>
    </source>
</evidence>
<evidence type="ECO:0000313" key="3">
    <source>
        <dbReference type="Proteomes" id="UP001203297"/>
    </source>
</evidence>
<dbReference type="Proteomes" id="UP001203297">
    <property type="component" value="Unassembled WGS sequence"/>
</dbReference>
<dbReference type="AlphaFoldDB" id="A0AAD4QII2"/>
<keyword evidence="3" id="KW-1185">Reference proteome</keyword>
<name>A0AAD4QII2_9AGAM</name>
<accession>A0AAD4QII2</accession>
<protein>
    <submittedName>
        <fullName evidence="2">Uncharacterized protein</fullName>
    </submittedName>
</protein>
<organism evidence="2 3">
    <name type="scientific">Multifurca ochricompacta</name>
    <dbReference type="NCBI Taxonomy" id="376703"/>
    <lineage>
        <taxon>Eukaryota</taxon>
        <taxon>Fungi</taxon>
        <taxon>Dikarya</taxon>
        <taxon>Basidiomycota</taxon>
        <taxon>Agaricomycotina</taxon>
        <taxon>Agaricomycetes</taxon>
        <taxon>Russulales</taxon>
        <taxon>Russulaceae</taxon>
        <taxon>Multifurca</taxon>
    </lineage>
</organism>
<reference evidence="2" key="1">
    <citation type="journal article" date="2022" name="New Phytol.">
        <title>Evolutionary transition to the ectomycorrhizal habit in the genomes of a hyperdiverse lineage of mushroom-forming fungi.</title>
        <authorList>
            <person name="Looney B."/>
            <person name="Miyauchi S."/>
            <person name="Morin E."/>
            <person name="Drula E."/>
            <person name="Courty P.E."/>
            <person name="Kohler A."/>
            <person name="Kuo A."/>
            <person name="LaButti K."/>
            <person name="Pangilinan J."/>
            <person name="Lipzen A."/>
            <person name="Riley R."/>
            <person name="Andreopoulos W."/>
            <person name="He G."/>
            <person name="Johnson J."/>
            <person name="Nolan M."/>
            <person name="Tritt A."/>
            <person name="Barry K.W."/>
            <person name="Grigoriev I.V."/>
            <person name="Nagy L.G."/>
            <person name="Hibbett D."/>
            <person name="Henrissat B."/>
            <person name="Matheny P.B."/>
            <person name="Labbe J."/>
            <person name="Martin F.M."/>
        </authorList>
    </citation>
    <scope>NUCLEOTIDE SEQUENCE</scope>
    <source>
        <strain evidence="2">BPL690</strain>
    </source>
</reference>
<proteinExistence type="predicted"/>
<feature type="region of interest" description="Disordered" evidence="1">
    <location>
        <begin position="60"/>
        <end position="80"/>
    </location>
</feature>
<gene>
    <name evidence="2" type="ORF">B0F90DRAFT_1130747</name>
</gene>
<sequence>MFQTPELIMMAVSASRIYRSLADYTSMTEFNWSAEKSWAAPRRAVSTTVPATIRFRETTQLSQHTERVTQTSRTEADTIEGSLDKTVGKLASFTSTEPLFVFPSFP</sequence>
<comment type="caution">
    <text evidence="2">The sequence shown here is derived from an EMBL/GenBank/DDBJ whole genome shotgun (WGS) entry which is preliminary data.</text>
</comment>
<feature type="compositionally biased region" description="Polar residues" evidence="1">
    <location>
        <begin position="60"/>
        <end position="73"/>
    </location>
</feature>
<evidence type="ECO:0000256" key="1">
    <source>
        <dbReference type="SAM" id="MobiDB-lite"/>
    </source>
</evidence>